<proteinExistence type="inferred from homology"/>
<keyword evidence="2 5" id="KW-0808">Transferase</keyword>
<feature type="binding site" evidence="5">
    <location>
        <position position="294"/>
    </location>
    <ligand>
        <name>S-adenosyl-L-methionine</name>
        <dbReference type="ChEBI" id="CHEBI:59789"/>
    </ligand>
</feature>
<dbReference type="GO" id="GO:0005730">
    <property type="term" value="C:nucleolus"/>
    <property type="evidence" value="ECO:0007669"/>
    <property type="project" value="TreeGrafter"/>
</dbReference>
<dbReference type="InterPro" id="IPR023267">
    <property type="entry name" value="RCMT"/>
</dbReference>
<evidence type="ECO:0000256" key="3">
    <source>
        <dbReference type="ARBA" id="ARBA00022691"/>
    </source>
</evidence>
<evidence type="ECO:0000259" key="6">
    <source>
        <dbReference type="PROSITE" id="PS51686"/>
    </source>
</evidence>
<dbReference type="AlphaFoldDB" id="A0AA88HRP5"/>
<dbReference type="Gene3D" id="3.30.70.1170">
    <property type="entry name" value="Sun protein, domain 3"/>
    <property type="match status" value="1"/>
</dbReference>
<name>A0AA88HRP5_ARTSF</name>
<dbReference type="GO" id="GO:0008173">
    <property type="term" value="F:RNA methyltransferase activity"/>
    <property type="evidence" value="ECO:0007669"/>
    <property type="project" value="InterPro"/>
</dbReference>
<feature type="binding site" evidence="5">
    <location>
        <position position="276"/>
    </location>
    <ligand>
        <name>S-adenosyl-L-methionine</name>
        <dbReference type="ChEBI" id="CHEBI:59789"/>
    </ligand>
</feature>
<dbReference type="PRINTS" id="PR02008">
    <property type="entry name" value="RCMTFAMILY"/>
</dbReference>
<comment type="caution">
    <text evidence="7">The sequence shown here is derived from an EMBL/GenBank/DDBJ whole genome shotgun (WGS) entry which is preliminary data.</text>
</comment>
<organism evidence="7 8">
    <name type="scientific">Artemia franciscana</name>
    <name type="common">Brine shrimp</name>
    <name type="synonym">Artemia sanfranciscana</name>
    <dbReference type="NCBI Taxonomy" id="6661"/>
    <lineage>
        <taxon>Eukaryota</taxon>
        <taxon>Metazoa</taxon>
        <taxon>Ecdysozoa</taxon>
        <taxon>Arthropoda</taxon>
        <taxon>Crustacea</taxon>
        <taxon>Branchiopoda</taxon>
        <taxon>Anostraca</taxon>
        <taxon>Artemiidae</taxon>
        <taxon>Artemia</taxon>
    </lineage>
</organism>
<evidence type="ECO:0000256" key="4">
    <source>
        <dbReference type="ARBA" id="ARBA00022884"/>
    </source>
</evidence>
<dbReference type="Gene3D" id="3.40.50.150">
    <property type="entry name" value="Vaccinia Virus protein VP39"/>
    <property type="match status" value="1"/>
</dbReference>
<dbReference type="GO" id="GO:0003723">
    <property type="term" value="F:RNA binding"/>
    <property type="evidence" value="ECO:0007669"/>
    <property type="project" value="UniProtKB-UniRule"/>
</dbReference>
<evidence type="ECO:0000256" key="2">
    <source>
        <dbReference type="ARBA" id="ARBA00022679"/>
    </source>
</evidence>
<dbReference type="PANTHER" id="PTHR22807:SF4">
    <property type="entry name" value="28S RRNA (CYTOSINE-C(5))-METHYLTRANSFERASE"/>
    <property type="match status" value="1"/>
</dbReference>
<evidence type="ECO:0000313" key="7">
    <source>
        <dbReference type="EMBL" id="KAK2716695.1"/>
    </source>
</evidence>
<dbReference type="EMBL" id="JAVRJZ010000011">
    <property type="protein sequence ID" value="KAK2716695.1"/>
    <property type="molecule type" value="Genomic_DNA"/>
</dbReference>
<dbReference type="InterPro" id="IPR049561">
    <property type="entry name" value="NSUN5_7_fdxn-like"/>
</dbReference>
<dbReference type="InterPro" id="IPR029063">
    <property type="entry name" value="SAM-dependent_MTases_sf"/>
</dbReference>
<dbReference type="Proteomes" id="UP001187531">
    <property type="component" value="Unassembled WGS sequence"/>
</dbReference>
<comment type="caution">
    <text evidence="5">Lacks conserved residue(s) required for the propagation of feature annotation.</text>
</comment>
<protein>
    <recommendedName>
        <fullName evidence="6">SAM-dependent MTase RsmB/NOP-type domain-containing protein</fullName>
    </recommendedName>
</protein>
<accession>A0AA88HRP5</accession>
<dbReference type="PROSITE" id="PS51686">
    <property type="entry name" value="SAM_MT_RSMB_NOP"/>
    <property type="match status" value="1"/>
</dbReference>
<comment type="similarity">
    <text evidence="5">Belongs to the class I-like SAM-binding methyltransferase superfamily. RsmB/NOP family.</text>
</comment>
<dbReference type="InterPro" id="IPR049560">
    <property type="entry name" value="MeTrfase_RsmB-F_NOP2_cat"/>
</dbReference>
<keyword evidence="1 5" id="KW-0489">Methyltransferase</keyword>
<dbReference type="CDD" id="cd02440">
    <property type="entry name" value="AdoMet_MTases"/>
    <property type="match status" value="1"/>
</dbReference>
<evidence type="ECO:0000256" key="1">
    <source>
        <dbReference type="ARBA" id="ARBA00022603"/>
    </source>
</evidence>
<gene>
    <name evidence="7" type="ORF">QYM36_006994</name>
</gene>
<sequence>MKVPELYITASNILKSHTEKRISLKSLIYNSNFQNIRQLYALLHEVIKSSGKIDHVLAAGIVHITEKEKYLARFFLYDIVLKGRRVASSHPLVKSIAKSRKELTEKLKECNERKISDLGKVPRYARVNTLKAEVREVIEILKSEGWILKDKIISYEGFLDVVRGLSEDEFIVDFHLEYLLVFHSNTDFHDHELVKTGVILLQDKASCLSAVALNPKRGSQVIDACAAPGMKTTLLAALMENEGRIVAVDRSKERSQCLSKFVESTGSSCVEIVAMDFLKIQPNEYPDIKYILVDPSCSGSGIAGRLGDEYGREESHDKPRKSLSKACYSLVTSIARRLGNEYGLEEKRDRLRKLSNFQSQILKHAFSFPNVKRVVYSTCSLHKEENELVVEDVLESVGDSFKVKATLKDWPTRGSEEFSFGCKCARASVESDLTNGFFICCFVRKKLNLK</sequence>
<keyword evidence="8" id="KW-1185">Reference proteome</keyword>
<dbReference type="PANTHER" id="PTHR22807">
    <property type="entry name" value="NOP2 YEAST -RELATED NOL1/NOP2/FMU SUN DOMAIN-CONTAINING"/>
    <property type="match status" value="1"/>
</dbReference>
<reference evidence="7" key="1">
    <citation type="submission" date="2023-07" db="EMBL/GenBank/DDBJ databases">
        <title>Chromosome-level genome assembly of Artemia franciscana.</title>
        <authorList>
            <person name="Jo E."/>
        </authorList>
    </citation>
    <scope>NUCLEOTIDE SEQUENCE</scope>
    <source>
        <tissue evidence="7">Whole body</tissue>
    </source>
</reference>
<keyword evidence="4 5" id="KW-0694">RNA-binding</keyword>
<feature type="domain" description="SAM-dependent MTase RsmB/NOP-type" evidence="6">
    <location>
        <begin position="113"/>
        <end position="445"/>
    </location>
</feature>
<dbReference type="InterPro" id="IPR001678">
    <property type="entry name" value="MeTrfase_RsmB-F_NOP2_dom"/>
</dbReference>
<feature type="active site" description="Nucleophile" evidence="5">
    <location>
        <position position="379"/>
    </location>
</feature>
<dbReference type="GO" id="GO:0070475">
    <property type="term" value="P:rRNA base methylation"/>
    <property type="evidence" value="ECO:0007669"/>
    <property type="project" value="TreeGrafter"/>
</dbReference>
<dbReference type="Pfam" id="PF01189">
    <property type="entry name" value="Methyltr_RsmB-F"/>
    <property type="match status" value="1"/>
</dbReference>
<feature type="binding site" evidence="5">
    <location>
        <position position="249"/>
    </location>
    <ligand>
        <name>S-adenosyl-L-methionine</name>
        <dbReference type="ChEBI" id="CHEBI:59789"/>
    </ligand>
</feature>
<keyword evidence="3 5" id="KW-0949">S-adenosyl-L-methionine</keyword>
<evidence type="ECO:0000313" key="8">
    <source>
        <dbReference type="Proteomes" id="UP001187531"/>
    </source>
</evidence>
<dbReference type="Pfam" id="PF21148">
    <property type="entry name" value="NSUN5_fdxn-like"/>
    <property type="match status" value="1"/>
</dbReference>
<dbReference type="SUPFAM" id="SSF53335">
    <property type="entry name" value="S-adenosyl-L-methionine-dependent methyltransferases"/>
    <property type="match status" value="1"/>
</dbReference>
<evidence type="ECO:0000256" key="5">
    <source>
        <dbReference type="PROSITE-ProRule" id="PRU01023"/>
    </source>
</evidence>